<evidence type="ECO:0000313" key="3">
    <source>
        <dbReference type="EMBL" id="PIC11954.1"/>
    </source>
</evidence>
<accession>A0A2G5SA72</accession>
<organism evidence="3 4">
    <name type="scientific">Caenorhabditis nigoni</name>
    <dbReference type="NCBI Taxonomy" id="1611254"/>
    <lineage>
        <taxon>Eukaryota</taxon>
        <taxon>Metazoa</taxon>
        <taxon>Ecdysozoa</taxon>
        <taxon>Nematoda</taxon>
        <taxon>Chromadorea</taxon>
        <taxon>Rhabditida</taxon>
        <taxon>Rhabditina</taxon>
        <taxon>Rhabditomorpha</taxon>
        <taxon>Rhabditoidea</taxon>
        <taxon>Rhabditidae</taxon>
        <taxon>Peloderinae</taxon>
        <taxon>Caenorhabditis</taxon>
    </lineage>
</organism>
<gene>
    <name evidence="3" type="ORF">B9Z55_028749</name>
</gene>
<reference evidence="4" key="1">
    <citation type="submission" date="2017-10" db="EMBL/GenBank/DDBJ databases">
        <title>Rapid genome shrinkage in a self-fertile nematode reveals novel sperm competition proteins.</title>
        <authorList>
            <person name="Yin D."/>
            <person name="Schwarz E.M."/>
            <person name="Thomas C.G."/>
            <person name="Felde R.L."/>
            <person name="Korf I.F."/>
            <person name="Cutter A.D."/>
            <person name="Schartner C.M."/>
            <person name="Ralston E.J."/>
            <person name="Meyer B.J."/>
            <person name="Haag E.S."/>
        </authorList>
    </citation>
    <scope>NUCLEOTIDE SEQUENCE [LARGE SCALE GENOMIC DNA]</scope>
    <source>
        <strain evidence="4">JU1422</strain>
    </source>
</reference>
<evidence type="ECO:0000256" key="1">
    <source>
        <dbReference type="SAM" id="Coils"/>
    </source>
</evidence>
<feature type="compositionally biased region" description="Basic and acidic residues" evidence="2">
    <location>
        <begin position="32"/>
        <end position="54"/>
    </location>
</feature>
<sequence>MGLPEESPTSSALPSAPPLNSEEASNGLSEEEQLRLREEEDRRLAEAERQRQEDLLLDDPMEDEDSSETRTLFAGTSPEELHSQRQLTATMEDVRGFYTAANNSVDGGNEMRRGESQATSGTIQPSSSFQMATMQMKYEQLKAEKEKLEAENRLLKAHTSANSLSRRDVGKVYDWTSILRARNNTRPEYTP</sequence>
<dbReference type="AlphaFoldDB" id="A0A2G5SA72"/>
<feature type="region of interest" description="Disordered" evidence="2">
    <location>
        <begin position="1"/>
        <end position="128"/>
    </location>
</feature>
<keyword evidence="4" id="KW-1185">Reference proteome</keyword>
<feature type="compositionally biased region" description="Polar residues" evidence="2">
    <location>
        <begin position="116"/>
        <end position="128"/>
    </location>
</feature>
<keyword evidence="1" id="KW-0175">Coiled coil</keyword>
<feature type="compositionally biased region" description="Acidic residues" evidence="2">
    <location>
        <begin position="55"/>
        <end position="66"/>
    </location>
</feature>
<feature type="compositionally biased region" description="Low complexity" evidence="2">
    <location>
        <begin position="1"/>
        <end position="22"/>
    </location>
</feature>
<evidence type="ECO:0000313" key="4">
    <source>
        <dbReference type="Proteomes" id="UP000230233"/>
    </source>
</evidence>
<proteinExistence type="predicted"/>
<name>A0A2G5SA72_9PELO</name>
<dbReference type="EMBL" id="PDUG01000033">
    <property type="protein sequence ID" value="PIC11954.1"/>
    <property type="molecule type" value="Genomic_DNA"/>
</dbReference>
<comment type="caution">
    <text evidence="3">The sequence shown here is derived from an EMBL/GenBank/DDBJ whole genome shotgun (WGS) entry which is preliminary data.</text>
</comment>
<evidence type="ECO:0000256" key="2">
    <source>
        <dbReference type="SAM" id="MobiDB-lite"/>
    </source>
</evidence>
<dbReference type="Proteomes" id="UP000230233">
    <property type="component" value="Unassembled WGS sequence"/>
</dbReference>
<feature type="coiled-coil region" evidence="1">
    <location>
        <begin position="131"/>
        <end position="161"/>
    </location>
</feature>
<protein>
    <submittedName>
        <fullName evidence="3">Uncharacterized protein</fullName>
    </submittedName>
</protein>